<dbReference type="SUPFAM" id="SSF53901">
    <property type="entry name" value="Thiolase-like"/>
    <property type="match status" value="1"/>
</dbReference>
<protein>
    <recommendedName>
        <fullName evidence="9">Beta-ketoacyl-[acyl-carrier-protein] synthase III</fullName>
        <shortName evidence="9">Beta-ketoacyl-ACP synthase III</shortName>
        <shortName evidence="9">KAS III</shortName>
        <ecNumber evidence="9">2.3.1.180</ecNumber>
    </recommendedName>
    <alternativeName>
        <fullName evidence="9">3-oxoacyl-[acyl-carrier-protein] synthase 3</fullName>
    </alternativeName>
    <alternativeName>
        <fullName evidence="9">3-oxoacyl-[acyl-carrier-protein] synthase III</fullName>
    </alternativeName>
</protein>
<comment type="subunit">
    <text evidence="9">Homodimer.</text>
</comment>
<dbReference type="GO" id="GO:0005737">
    <property type="term" value="C:cytoplasm"/>
    <property type="evidence" value="ECO:0007669"/>
    <property type="project" value="UniProtKB-SubCell"/>
</dbReference>
<evidence type="ECO:0000313" key="13">
    <source>
        <dbReference type="Proteomes" id="UP000199662"/>
    </source>
</evidence>
<dbReference type="Proteomes" id="UP000199662">
    <property type="component" value="Unassembled WGS sequence"/>
</dbReference>
<dbReference type="InterPro" id="IPR013747">
    <property type="entry name" value="ACP_syn_III_C"/>
</dbReference>
<evidence type="ECO:0000256" key="4">
    <source>
        <dbReference type="ARBA" id="ARBA00022679"/>
    </source>
</evidence>
<evidence type="ECO:0000256" key="2">
    <source>
        <dbReference type="ARBA" id="ARBA00022490"/>
    </source>
</evidence>
<evidence type="ECO:0000256" key="3">
    <source>
        <dbReference type="ARBA" id="ARBA00022516"/>
    </source>
</evidence>
<dbReference type="RefSeq" id="WP_091830605.1">
    <property type="nucleotide sequence ID" value="NZ_FNZK01000006.1"/>
</dbReference>
<comment type="subcellular location">
    <subcellularLocation>
        <location evidence="9">Cytoplasm</location>
    </subcellularLocation>
</comment>
<dbReference type="Gene3D" id="3.40.47.10">
    <property type="match status" value="1"/>
</dbReference>
<evidence type="ECO:0000256" key="7">
    <source>
        <dbReference type="ARBA" id="ARBA00023160"/>
    </source>
</evidence>
<evidence type="ECO:0000256" key="8">
    <source>
        <dbReference type="ARBA" id="ARBA00023315"/>
    </source>
</evidence>
<evidence type="ECO:0000313" key="12">
    <source>
        <dbReference type="EMBL" id="SEJ34696.1"/>
    </source>
</evidence>
<dbReference type="EMBL" id="FNZK01000006">
    <property type="protein sequence ID" value="SEJ34696.1"/>
    <property type="molecule type" value="Genomic_DNA"/>
</dbReference>
<comment type="pathway">
    <text evidence="9">Lipid metabolism; fatty acid biosynthesis.</text>
</comment>
<dbReference type="HAMAP" id="MF_01815">
    <property type="entry name" value="FabH"/>
    <property type="match status" value="1"/>
</dbReference>
<dbReference type="PANTHER" id="PTHR34069">
    <property type="entry name" value="3-OXOACYL-[ACYL-CARRIER-PROTEIN] SYNTHASE 3"/>
    <property type="match status" value="1"/>
</dbReference>
<keyword evidence="7 9" id="KW-0275">Fatty acid biosynthesis</keyword>
<sequence length="322" mass="35260">MYTNITGIGAYVPQKILTNGDLENMIDTSNEWILQRTGVQERHIAAENEFSSDLAIKAVKNLLSNPVLSIDDVDMVIVTTFTADHLTPSVAALVQGHFAIKNAGTMDLNAACTGFTYGLCVADSLLTAGHSKKILLIAAETTSKILDYTERGSCILFGDAAVAVLMEKNSSHQKILQSYFTSDGNLAPLVACSNLAPTVNDKPFEKEHIFQQEGPLLYEYVIKNIPTGVQTLLDKNDMLLQQIDWFIPHSANLRMIKSMCTKLNFPFEKTLISNDFYGNTSSASIPLAIWLGQQNLKVKKGDVLLLYGFGAGLTHGGIIIKW</sequence>
<dbReference type="Pfam" id="PF08541">
    <property type="entry name" value="ACP_syn_III_C"/>
    <property type="match status" value="1"/>
</dbReference>
<dbReference type="GO" id="GO:0033818">
    <property type="term" value="F:beta-ketoacyl-acyl-carrier-protein synthase III activity"/>
    <property type="evidence" value="ECO:0007669"/>
    <property type="project" value="UniProtKB-UniRule"/>
</dbReference>
<dbReference type="GO" id="GO:0004315">
    <property type="term" value="F:3-oxoacyl-[acyl-carrier-protein] synthase activity"/>
    <property type="evidence" value="ECO:0007669"/>
    <property type="project" value="InterPro"/>
</dbReference>
<evidence type="ECO:0000259" key="11">
    <source>
        <dbReference type="Pfam" id="PF08545"/>
    </source>
</evidence>
<evidence type="ECO:0000256" key="6">
    <source>
        <dbReference type="ARBA" id="ARBA00023098"/>
    </source>
</evidence>
<feature type="active site" evidence="9">
    <location>
        <position position="112"/>
    </location>
</feature>
<proteinExistence type="inferred from homology"/>
<dbReference type="NCBIfam" id="TIGR00747">
    <property type="entry name" value="fabH"/>
    <property type="match status" value="1"/>
</dbReference>
<evidence type="ECO:0000259" key="10">
    <source>
        <dbReference type="Pfam" id="PF08541"/>
    </source>
</evidence>
<accession>A0A1H6Y2M5</accession>
<feature type="active site" evidence="9">
    <location>
        <position position="249"/>
    </location>
</feature>
<evidence type="ECO:0000256" key="9">
    <source>
        <dbReference type="HAMAP-Rule" id="MF_01815"/>
    </source>
</evidence>
<name>A0A1H6Y2M5_9FIRM</name>
<dbReference type="GO" id="GO:0006633">
    <property type="term" value="P:fatty acid biosynthetic process"/>
    <property type="evidence" value="ECO:0007669"/>
    <property type="project" value="UniProtKB-UniRule"/>
</dbReference>
<keyword evidence="9" id="KW-0511">Multifunctional enzyme</keyword>
<comment type="domain">
    <text evidence="9">The last Arg residue of the ACP-binding site is essential for the weak association between ACP/AcpP and FabH.</text>
</comment>
<keyword evidence="2 9" id="KW-0963">Cytoplasm</keyword>
<dbReference type="Pfam" id="PF08545">
    <property type="entry name" value="ACP_syn_III"/>
    <property type="match status" value="1"/>
</dbReference>
<keyword evidence="6 9" id="KW-0443">Lipid metabolism</keyword>
<evidence type="ECO:0000256" key="1">
    <source>
        <dbReference type="ARBA" id="ARBA00008642"/>
    </source>
</evidence>
<keyword evidence="4 9" id="KW-0808">Transferase</keyword>
<dbReference type="PANTHER" id="PTHR34069:SF2">
    <property type="entry name" value="BETA-KETOACYL-[ACYL-CARRIER-PROTEIN] SYNTHASE III"/>
    <property type="match status" value="1"/>
</dbReference>
<keyword evidence="3 9" id="KW-0444">Lipid biosynthesis</keyword>
<gene>
    <name evidence="9" type="primary">fabH</name>
    <name evidence="12" type="ORF">SAMN05660742_10651</name>
</gene>
<dbReference type="InterPro" id="IPR013751">
    <property type="entry name" value="ACP_syn_III_N"/>
</dbReference>
<dbReference type="InterPro" id="IPR016039">
    <property type="entry name" value="Thiolase-like"/>
</dbReference>
<dbReference type="GO" id="GO:0044550">
    <property type="term" value="P:secondary metabolite biosynthetic process"/>
    <property type="evidence" value="ECO:0007669"/>
    <property type="project" value="TreeGrafter"/>
</dbReference>
<feature type="active site" evidence="9">
    <location>
        <position position="279"/>
    </location>
</feature>
<dbReference type="STRING" id="84035.SAMN05660742_10651"/>
<feature type="region of interest" description="ACP-binding" evidence="9">
    <location>
        <begin position="250"/>
        <end position="254"/>
    </location>
</feature>
<comment type="similarity">
    <text evidence="1 9">Belongs to the thiolase-like superfamily. FabH family.</text>
</comment>
<dbReference type="NCBIfam" id="NF006829">
    <property type="entry name" value="PRK09352.1"/>
    <property type="match status" value="1"/>
</dbReference>
<comment type="catalytic activity">
    <reaction evidence="9">
        <text>malonyl-[ACP] + acetyl-CoA + H(+) = 3-oxobutanoyl-[ACP] + CO2 + CoA</text>
        <dbReference type="Rhea" id="RHEA:12080"/>
        <dbReference type="Rhea" id="RHEA-COMP:9623"/>
        <dbReference type="Rhea" id="RHEA-COMP:9625"/>
        <dbReference type="ChEBI" id="CHEBI:15378"/>
        <dbReference type="ChEBI" id="CHEBI:16526"/>
        <dbReference type="ChEBI" id="CHEBI:57287"/>
        <dbReference type="ChEBI" id="CHEBI:57288"/>
        <dbReference type="ChEBI" id="CHEBI:78449"/>
        <dbReference type="ChEBI" id="CHEBI:78450"/>
        <dbReference type="EC" id="2.3.1.180"/>
    </reaction>
</comment>
<evidence type="ECO:0000256" key="5">
    <source>
        <dbReference type="ARBA" id="ARBA00022832"/>
    </source>
</evidence>
<dbReference type="UniPathway" id="UPA00094"/>
<feature type="domain" description="Beta-ketoacyl-[acyl-carrier-protein] synthase III C-terminal" evidence="10">
    <location>
        <begin position="233"/>
        <end position="322"/>
    </location>
</feature>
<dbReference type="CDD" id="cd00830">
    <property type="entry name" value="KAS_III"/>
    <property type="match status" value="1"/>
</dbReference>
<comment type="function">
    <text evidence="9">Catalyzes the condensation reaction of fatty acid synthesis by the addition to an acyl acceptor of two carbons from malonyl-ACP. Catalyzes the first condensation reaction which initiates fatty acid synthesis and may therefore play a role in governing the total rate of fatty acid production. Possesses both acetoacetyl-ACP synthase and acetyl transacylase activities. Its substrate specificity determines the biosynthesis of branched-chain and/or straight-chain of fatty acids.</text>
</comment>
<feature type="domain" description="Beta-ketoacyl-[acyl-carrier-protein] synthase III N-terminal" evidence="11">
    <location>
        <begin position="106"/>
        <end position="184"/>
    </location>
</feature>
<dbReference type="AlphaFoldDB" id="A0A1H6Y2M5"/>
<dbReference type="InterPro" id="IPR004655">
    <property type="entry name" value="FabH"/>
</dbReference>
<reference evidence="12 13" key="1">
    <citation type="submission" date="2016-10" db="EMBL/GenBank/DDBJ databases">
        <authorList>
            <person name="de Groot N.N."/>
        </authorList>
    </citation>
    <scope>NUCLEOTIDE SEQUENCE [LARGE SCALE GENOMIC DNA]</scope>
    <source>
        <strain evidence="12 13">DSM 2179</strain>
    </source>
</reference>
<keyword evidence="8 9" id="KW-0012">Acyltransferase</keyword>
<keyword evidence="13" id="KW-1185">Reference proteome</keyword>
<organism evidence="12 13">
    <name type="scientific">Propionispira arboris</name>
    <dbReference type="NCBI Taxonomy" id="84035"/>
    <lineage>
        <taxon>Bacteria</taxon>
        <taxon>Bacillati</taxon>
        <taxon>Bacillota</taxon>
        <taxon>Negativicutes</taxon>
        <taxon>Selenomonadales</taxon>
        <taxon>Selenomonadaceae</taxon>
        <taxon>Propionispira</taxon>
    </lineage>
</organism>
<dbReference type="EC" id="2.3.1.180" evidence="9"/>
<keyword evidence="5 9" id="KW-0276">Fatty acid metabolism</keyword>